<dbReference type="InterPro" id="IPR008201">
    <property type="entry name" value="HepT-like"/>
</dbReference>
<dbReference type="GO" id="GO:0016787">
    <property type="term" value="F:hydrolase activity"/>
    <property type="evidence" value="ECO:0007669"/>
    <property type="project" value="UniProtKB-KW"/>
</dbReference>
<dbReference type="Proteomes" id="UP000184147">
    <property type="component" value="Unassembled WGS sequence"/>
</dbReference>
<dbReference type="EMBL" id="FQVQ01000001">
    <property type="protein sequence ID" value="SHE82087.1"/>
    <property type="molecule type" value="Genomic_DNA"/>
</dbReference>
<keyword evidence="4" id="KW-0547">Nucleotide-binding</keyword>
<dbReference type="GO" id="GO:0000166">
    <property type="term" value="F:nucleotide binding"/>
    <property type="evidence" value="ECO:0007669"/>
    <property type="project" value="UniProtKB-KW"/>
</dbReference>
<protein>
    <submittedName>
        <fullName evidence="6">Uncharacterized conserved protein, contains HEPN domain</fullName>
    </submittedName>
</protein>
<keyword evidence="3" id="KW-0540">Nuclease</keyword>
<dbReference type="OrthoDB" id="955324at2"/>
<organism evidence="6 7">
    <name type="scientific">Flavobacterium fontis</name>
    <dbReference type="NCBI Taxonomy" id="1124188"/>
    <lineage>
        <taxon>Bacteria</taxon>
        <taxon>Pseudomonadati</taxon>
        <taxon>Bacteroidota</taxon>
        <taxon>Flavobacteriia</taxon>
        <taxon>Flavobacteriales</taxon>
        <taxon>Flavobacteriaceae</taxon>
        <taxon>Flavobacterium</taxon>
    </lineage>
</organism>
<keyword evidence="7" id="KW-1185">Reference proteome</keyword>
<name>A0A1M4WLL4_9FLAO</name>
<dbReference type="InterPro" id="IPR051813">
    <property type="entry name" value="HepT_RNase_toxin"/>
</dbReference>
<evidence type="ECO:0000256" key="5">
    <source>
        <dbReference type="ARBA" id="ARBA00022801"/>
    </source>
</evidence>
<dbReference type="AlphaFoldDB" id="A0A1M4WLL4"/>
<evidence type="ECO:0000256" key="4">
    <source>
        <dbReference type="ARBA" id="ARBA00022741"/>
    </source>
</evidence>
<keyword evidence="5" id="KW-0378">Hydrolase</keyword>
<gene>
    <name evidence="6" type="ORF">SAMN05444377_101340</name>
</gene>
<evidence type="ECO:0000313" key="6">
    <source>
        <dbReference type="EMBL" id="SHE82087.1"/>
    </source>
</evidence>
<keyword evidence="1" id="KW-0597">Phosphoprotein</keyword>
<evidence type="ECO:0000256" key="2">
    <source>
        <dbReference type="ARBA" id="ARBA00022649"/>
    </source>
</evidence>
<dbReference type="RefSeq" id="WP_073360813.1">
    <property type="nucleotide sequence ID" value="NZ_FQVQ01000001.1"/>
</dbReference>
<evidence type="ECO:0000256" key="3">
    <source>
        <dbReference type="ARBA" id="ARBA00022722"/>
    </source>
</evidence>
<proteinExistence type="predicted"/>
<dbReference type="GO" id="GO:0110001">
    <property type="term" value="C:toxin-antitoxin complex"/>
    <property type="evidence" value="ECO:0007669"/>
    <property type="project" value="InterPro"/>
</dbReference>
<reference evidence="6 7" key="1">
    <citation type="submission" date="2016-11" db="EMBL/GenBank/DDBJ databases">
        <authorList>
            <person name="Jaros S."/>
            <person name="Januszkiewicz K."/>
            <person name="Wedrychowicz H."/>
        </authorList>
    </citation>
    <scope>NUCLEOTIDE SEQUENCE [LARGE SCALE GENOMIC DNA]</scope>
    <source>
        <strain evidence="6 7">DSM 25660</strain>
    </source>
</reference>
<dbReference type="STRING" id="1124188.SAMN05444377_101340"/>
<dbReference type="Pfam" id="PF01934">
    <property type="entry name" value="HepT-like"/>
    <property type="match status" value="1"/>
</dbReference>
<accession>A0A1M4WLL4</accession>
<dbReference type="GO" id="GO:0004540">
    <property type="term" value="F:RNA nuclease activity"/>
    <property type="evidence" value="ECO:0007669"/>
    <property type="project" value="InterPro"/>
</dbReference>
<keyword evidence="2" id="KW-1277">Toxin-antitoxin system</keyword>
<evidence type="ECO:0000256" key="1">
    <source>
        <dbReference type="ARBA" id="ARBA00022553"/>
    </source>
</evidence>
<sequence length="111" mass="12967">MDDYIFAWLFDIKSSIEEIESYFPNGKDFQQYHEDLKTKRAVERNIEIIGEAMSRILKVNPEITISNSRKIVDARNKIIHGYDEISDDVIWGIVINNLPLLKSEIENLLPE</sequence>
<dbReference type="PANTHER" id="PTHR34139:SF1">
    <property type="entry name" value="RNASE MJ1380-RELATED"/>
    <property type="match status" value="1"/>
</dbReference>
<dbReference type="PANTHER" id="PTHR34139">
    <property type="entry name" value="UPF0331 PROTEIN MJ0127"/>
    <property type="match status" value="1"/>
</dbReference>
<evidence type="ECO:0000313" key="7">
    <source>
        <dbReference type="Proteomes" id="UP000184147"/>
    </source>
</evidence>